<feature type="region of interest" description="Disordered" evidence="1">
    <location>
        <begin position="23"/>
        <end position="107"/>
    </location>
</feature>
<reference evidence="3" key="1">
    <citation type="journal article" date="2013" name="Nature">
        <title>Draft genome of the wheat A-genome progenitor Triticum urartu.</title>
        <authorList>
            <person name="Ling H.Q."/>
            <person name="Zhao S."/>
            <person name="Liu D."/>
            <person name="Wang J."/>
            <person name="Sun H."/>
            <person name="Zhang C."/>
            <person name="Fan H."/>
            <person name="Li D."/>
            <person name="Dong L."/>
            <person name="Tao Y."/>
            <person name="Gao C."/>
            <person name="Wu H."/>
            <person name="Li Y."/>
            <person name="Cui Y."/>
            <person name="Guo X."/>
            <person name="Zheng S."/>
            <person name="Wang B."/>
            <person name="Yu K."/>
            <person name="Liang Q."/>
            <person name="Yang W."/>
            <person name="Lou X."/>
            <person name="Chen J."/>
            <person name="Feng M."/>
            <person name="Jian J."/>
            <person name="Zhang X."/>
            <person name="Luo G."/>
            <person name="Jiang Y."/>
            <person name="Liu J."/>
            <person name="Wang Z."/>
            <person name="Sha Y."/>
            <person name="Zhang B."/>
            <person name="Wu H."/>
            <person name="Tang D."/>
            <person name="Shen Q."/>
            <person name="Xue P."/>
            <person name="Zou S."/>
            <person name="Wang X."/>
            <person name="Liu X."/>
            <person name="Wang F."/>
            <person name="Yang Y."/>
            <person name="An X."/>
            <person name="Dong Z."/>
            <person name="Zhang K."/>
            <person name="Zhang X."/>
            <person name="Luo M.C."/>
            <person name="Dvorak J."/>
            <person name="Tong Y."/>
            <person name="Wang J."/>
            <person name="Yang H."/>
            <person name="Li Z."/>
            <person name="Wang D."/>
            <person name="Zhang A."/>
            <person name="Wang J."/>
        </authorList>
    </citation>
    <scope>NUCLEOTIDE SEQUENCE</scope>
    <source>
        <strain evidence="3">cv. G1812</strain>
    </source>
</reference>
<protein>
    <submittedName>
        <fullName evidence="2">Uncharacterized protein</fullName>
    </submittedName>
</protein>
<accession>A0A8R7RA31</accession>
<keyword evidence="3" id="KW-1185">Reference proteome</keyword>
<dbReference type="AlphaFoldDB" id="A0A8R7RA31"/>
<proteinExistence type="predicted"/>
<dbReference type="EnsemblPlants" id="TuG1812S0000375900.01.T01">
    <property type="protein sequence ID" value="TuG1812S0000375900.01.T01"/>
    <property type="gene ID" value="TuG1812S0000375900.01"/>
</dbReference>
<reference evidence="2" key="2">
    <citation type="submission" date="2022-06" db="UniProtKB">
        <authorList>
            <consortium name="EnsemblPlants"/>
        </authorList>
    </citation>
    <scope>IDENTIFICATION</scope>
</reference>
<evidence type="ECO:0000256" key="1">
    <source>
        <dbReference type="SAM" id="MobiDB-lite"/>
    </source>
</evidence>
<dbReference type="Gramene" id="TuG1812S0000375900.01.T01">
    <property type="protein sequence ID" value="TuG1812S0000375900.01.T01"/>
    <property type="gene ID" value="TuG1812S0000375900.01"/>
</dbReference>
<dbReference type="Proteomes" id="UP000015106">
    <property type="component" value="Unassembled WGS sequence"/>
</dbReference>
<organism evidence="2 3">
    <name type="scientific">Triticum urartu</name>
    <name type="common">Red wild einkorn</name>
    <name type="synonym">Crithodium urartu</name>
    <dbReference type="NCBI Taxonomy" id="4572"/>
    <lineage>
        <taxon>Eukaryota</taxon>
        <taxon>Viridiplantae</taxon>
        <taxon>Streptophyta</taxon>
        <taxon>Embryophyta</taxon>
        <taxon>Tracheophyta</taxon>
        <taxon>Spermatophyta</taxon>
        <taxon>Magnoliopsida</taxon>
        <taxon>Liliopsida</taxon>
        <taxon>Poales</taxon>
        <taxon>Poaceae</taxon>
        <taxon>BOP clade</taxon>
        <taxon>Pooideae</taxon>
        <taxon>Triticodae</taxon>
        <taxon>Triticeae</taxon>
        <taxon>Triticinae</taxon>
        <taxon>Triticum</taxon>
    </lineage>
</organism>
<evidence type="ECO:0000313" key="3">
    <source>
        <dbReference type="Proteomes" id="UP000015106"/>
    </source>
</evidence>
<evidence type="ECO:0000313" key="2">
    <source>
        <dbReference type="EnsemblPlants" id="TuG1812S0000375900.01.T01"/>
    </source>
</evidence>
<name>A0A8R7RA31_TRIUA</name>
<sequence length="135" mass="14099">LLREKPRSRGAYGAAAIAAAISFSSSSGLPRPGARRSANLAPGSCSSGRAPPSPPRHTAPGARHPRLTGRSSSTPHGVNPGSERRFAAAPKSPTMPRARRPRREWSDGVPPELLGVIFLDLACLADRVCFAAVCP</sequence>